<dbReference type="CDD" id="cd04179">
    <property type="entry name" value="DPM_DPG-synthase_like"/>
    <property type="match status" value="1"/>
</dbReference>
<evidence type="ECO:0000256" key="1">
    <source>
        <dbReference type="SAM" id="Phobius"/>
    </source>
</evidence>
<feature type="transmembrane region" description="Helical" evidence="1">
    <location>
        <begin position="228"/>
        <end position="250"/>
    </location>
</feature>
<dbReference type="InterPro" id="IPR001173">
    <property type="entry name" value="Glyco_trans_2-like"/>
</dbReference>
<dbReference type="AlphaFoldDB" id="A0A0F9G6U3"/>
<reference evidence="3" key="1">
    <citation type="journal article" date="2015" name="Nature">
        <title>Complex archaea that bridge the gap between prokaryotes and eukaryotes.</title>
        <authorList>
            <person name="Spang A."/>
            <person name="Saw J.H."/>
            <person name="Jorgensen S.L."/>
            <person name="Zaremba-Niedzwiedzka K."/>
            <person name="Martijn J."/>
            <person name="Lind A.E."/>
            <person name="van Eijk R."/>
            <person name="Schleper C."/>
            <person name="Guy L."/>
            <person name="Ettema T.J."/>
        </authorList>
    </citation>
    <scope>NUCLEOTIDE SEQUENCE</scope>
</reference>
<dbReference type="EMBL" id="LAZR01018922">
    <property type="protein sequence ID" value="KKL94443.1"/>
    <property type="molecule type" value="Genomic_DNA"/>
</dbReference>
<feature type="transmembrane region" description="Helical" evidence="1">
    <location>
        <begin position="262"/>
        <end position="285"/>
    </location>
</feature>
<keyword evidence="1" id="KW-0472">Membrane</keyword>
<evidence type="ECO:0000259" key="2">
    <source>
        <dbReference type="Pfam" id="PF00535"/>
    </source>
</evidence>
<keyword evidence="1" id="KW-0812">Transmembrane</keyword>
<comment type="caution">
    <text evidence="3">The sequence shown here is derived from an EMBL/GenBank/DDBJ whole genome shotgun (WGS) entry which is preliminary data.</text>
</comment>
<dbReference type="SUPFAM" id="SSF53448">
    <property type="entry name" value="Nucleotide-diphospho-sugar transferases"/>
    <property type="match status" value="1"/>
</dbReference>
<evidence type="ECO:0000313" key="3">
    <source>
        <dbReference type="EMBL" id="KKL94443.1"/>
    </source>
</evidence>
<proteinExistence type="predicted"/>
<feature type="domain" description="Glycosyltransferase 2-like" evidence="2">
    <location>
        <begin position="7"/>
        <end position="155"/>
    </location>
</feature>
<sequence length="309" mass="34431">MQAKIAVLIPCFNEEPTIGKVVDDFRRALPEATVYVFDNMSTDRTAEIAAEHGATVQRVKLQGKGQVVAKMMETVSADIHLMVDGDDTYPAEDALRLIQPILDDEADMVVGTRLEQHSDEAFRPLHVIGNRLVRGLINVVFRCGLTDIMSGYRAYTAYLARNVPVTAVGFEVETELTLQTLYHGFVIKEVPVHYRQRPEGSESKLRTFRDGSRVLWTIFNIFRSARPITFFGSLAILWMLLGALAAMPGILQYIDHRKVESFPLLFVGVGLVILSFISASIGILLHAMNVRIKEITSLMRKAGGPRRSG</sequence>
<accession>A0A0F9G6U3</accession>
<keyword evidence="1" id="KW-1133">Transmembrane helix</keyword>
<name>A0A0F9G6U3_9ZZZZ</name>
<dbReference type="Gene3D" id="3.90.550.10">
    <property type="entry name" value="Spore Coat Polysaccharide Biosynthesis Protein SpsA, Chain A"/>
    <property type="match status" value="1"/>
</dbReference>
<protein>
    <recommendedName>
        <fullName evidence="2">Glycosyltransferase 2-like domain-containing protein</fullName>
    </recommendedName>
</protein>
<dbReference type="PANTHER" id="PTHR48090:SF7">
    <property type="entry name" value="RFBJ PROTEIN"/>
    <property type="match status" value="1"/>
</dbReference>
<organism evidence="3">
    <name type="scientific">marine sediment metagenome</name>
    <dbReference type="NCBI Taxonomy" id="412755"/>
    <lineage>
        <taxon>unclassified sequences</taxon>
        <taxon>metagenomes</taxon>
        <taxon>ecological metagenomes</taxon>
    </lineage>
</organism>
<gene>
    <name evidence="3" type="ORF">LCGC14_1864630</name>
</gene>
<dbReference type="PANTHER" id="PTHR48090">
    <property type="entry name" value="UNDECAPRENYL-PHOSPHATE 4-DEOXY-4-FORMAMIDO-L-ARABINOSE TRANSFERASE-RELATED"/>
    <property type="match status" value="1"/>
</dbReference>
<dbReference type="Pfam" id="PF00535">
    <property type="entry name" value="Glycos_transf_2"/>
    <property type="match status" value="1"/>
</dbReference>
<dbReference type="InterPro" id="IPR029044">
    <property type="entry name" value="Nucleotide-diphossugar_trans"/>
</dbReference>
<dbReference type="InterPro" id="IPR050256">
    <property type="entry name" value="Glycosyltransferase_2"/>
</dbReference>